<dbReference type="SUPFAM" id="SSF55797">
    <property type="entry name" value="PR-1-like"/>
    <property type="match status" value="1"/>
</dbReference>
<evidence type="ECO:0000313" key="9">
    <source>
        <dbReference type="EMBL" id="KAE8008206.1"/>
    </source>
</evidence>
<keyword evidence="6" id="KW-0568">Pathogenesis-related protein</keyword>
<keyword evidence="10" id="KW-1185">Reference proteome</keyword>
<evidence type="ECO:0000259" key="8">
    <source>
        <dbReference type="SMART" id="SM00198"/>
    </source>
</evidence>
<keyword evidence="3 7" id="KW-0732">Signal</keyword>
<protein>
    <recommendedName>
        <fullName evidence="8">SCP domain-containing protein</fullName>
    </recommendedName>
</protein>
<accession>A0A5N6QMS0</accession>
<dbReference type="GO" id="GO:0098542">
    <property type="term" value="P:defense response to other organism"/>
    <property type="evidence" value="ECO:0007669"/>
    <property type="project" value="UniProtKB-ARBA"/>
</dbReference>
<comment type="function">
    <text evidence="1">Probably involved in the defense reaction of plants against pathogens.</text>
</comment>
<dbReference type="PROSITE" id="PS01010">
    <property type="entry name" value="CRISP_2"/>
    <property type="match status" value="1"/>
</dbReference>
<dbReference type="InterPro" id="IPR035940">
    <property type="entry name" value="CAP_sf"/>
</dbReference>
<evidence type="ECO:0000313" key="10">
    <source>
        <dbReference type="Proteomes" id="UP000327013"/>
    </source>
</evidence>
<feature type="chain" id="PRO_5024373844" description="SCP domain-containing protein" evidence="7">
    <location>
        <begin position="24"/>
        <end position="164"/>
    </location>
</feature>
<dbReference type="Pfam" id="PF00188">
    <property type="entry name" value="CAP"/>
    <property type="match status" value="1"/>
</dbReference>
<keyword evidence="4" id="KW-0611">Plant defense</keyword>
<dbReference type="Proteomes" id="UP000327013">
    <property type="component" value="Chromosome 2"/>
</dbReference>
<dbReference type="InterPro" id="IPR014044">
    <property type="entry name" value="CAP_dom"/>
</dbReference>
<evidence type="ECO:0000256" key="4">
    <source>
        <dbReference type="ARBA" id="ARBA00022821"/>
    </source>
</evidence>
<dbReference type="EMBL" id="CM017322">
    <property type="protein sequence ID" value="KAE8008206.1"/>
    <property type="molecule type" value="Genomic_DNA"/>
</dbReference>
<dbReference type="PRINTS" id="PR00838">
    <property type="entry name" value="V5ALLERGEN"/>
</dbReference>
<dbReference type="GO" id="GO:0005576">
    <property type="term" value="C:extracellular region"/>
    <property type="evidence" value="ECO:0007669"/>
    <property type="project" value="InterPro"/>
</dbReference>
<organism evidence="9 10">
    <name type="scientific">Carpinus fangiana</name>
    <dbReference type="NCBI Taxonomy" id="176857"/>
    <lineage>
        <taxon>Eukaryota</taxon>
        <taxon>Viridiplantae</taxon>
        <taxon>Streptophyta</taxon>
        <taxon>Embryophyta</taxon>
        <taxon>Tracheophyta</taxon>
        <taxon>Spermatophyta</taxon>
        <taxon>Magnoliopsida</taxon>
        <taxon>eudicotyledons</taxon>
        <taxon>Gunneridae</taxon>
        <taxon>Pentapetalae</taxon>
        <taxon>rosids</taxon>
        <taxon>fabids</taxon>
        <taxon>Fagales</taxon>
        <taxon>Betulaceae</taxon>
        <taxon>Carpinus</taxon>
    </lineage>
</organism>
<dbReference type="FunFam" id="3.40.33.10:FF:000006">
    <property type="entry name" value="Putative pathogenesis-related protein 1"/>
    <property type="match status" value="1"/>
</dbReference>
<gene>
    <name evidence="9" type="ORF">FH972_004743</name>
</gene>
<evidence type="ECO:0000256" key="5">
    <source>
        <dbReference type="ARBA" id="ARBA00023157"/>
    </source>
</evidence>
<keyword evidence="5" id="KW-1015">Disulfide bond</keyword>
<dbReference type="PROSITE" id="PS01009">
    <property type="entry name" value="CRISP_1"/>
    <property type="match status" value="1"/>
</dbReference>
<evidence type="ECO:0000256" key="2">
    <source>
        <dbReference type="ARBA" id="ARBA00009923"/>
    </source>
</evidence>
<dbReference type="PANTHER" id="PTHR10334">
    <property type="entry name" value="CYSTEINE-RICH SECRETORY PROTEIN-RELATED"/>
    <property type="match status" value="1"/>
</dbReference>
<dbReference type="PRINTS" id="PR00837">
    <property type="entry name" value="V5TPXLIKE"/>
</dbReference>
<dbReference type="InterPro" id="IPR018244">
    <property type="entry name" value="Allrgn_V5/Tpx1_CS"/>
</dbReference>
<feature type="domain" description="SCP" evidence="8">
    <location>
        <begin position="29"/>
        <end position="160"/>
    </location>
</feature>
<evidence type="ECO:0000256" key="6">
    <source>
        <dbReference type="ARBA" id="ARBA00023265"/>
    </source>
</evidence>
<dbReference type="SMART" id="SM00198">
    <property type="entry name" value="SCP"/>
    <property type="match status" value="1"/>
</dbReference>
<reference evidence="9 10" key="1">
    <citation type="submission" date="2019-06" db="EMBL/GenBank/DDBJ databases">
        <title>A chromosomal-level reference genome of Carpinus fangiana (Coryloideae, Betulaceae).</title>
        <authorList>
            <person name="Yang X."/>
            <person name="Wang Z."/>
            <person name="Zhang L."/>
            <person name="Hao G."/>
            <person name="Liu J."/>
            <person name="Yang Y."/>
        </authorList>
    </citation>
    <scope>NUCLEOTIDE SEQUENCE [LARGE SCALE GENOMIC DNA]</scope>
    <source>
        <strain evidence="9">Cfa_2016G</strain>
        <tissue evidence="9">Leaf</tissue>
    </source>
</reference>
<dbReference type="CDD" id="cd05381">
    <property type="entry name" value="CAP_PR-1"/>
    <property type="match status" value="1"/>
</dbReference>
<evidence type="ECO:0000256" key="3">
    <source>
        <dbReference type="ARBA" id="ARBA00022729"/>
    </source>
</evidence>
<proteinExistence type="inferred from homology"/>
<comment type="similarity">
    <text evidence="2">Belongs to the CRISP family.</text>
</comment>
<dbReference type="InterPro" id="IPR002413">
    <property type="entry name" value="V5_allergen-like"/>
</dbReference>
<feature type="signal peptide" evidence="7">
    <location>
        <begin position="1"/>
        <end position="23"/>
    </location>
</feature>
<dbReference type="AlphaFoldDB" id="A0A5N6QMS0"/>
<sequence length="164" mass="18156">MGLTKFLLALFLIGLTLPHVSLAAKASQLGHQRFLDGHNAERAAVGVAPLTWNNSLAAYARNYANTRIEKCEMEHSNGPYGECIAEGYGNFKASDVVRMWAGEKKYYDHASNTCAAGESCGHYTQVVWRDTKYLGCARVKCKNGWMFVICSYDPPGNYEGESPY</sequence>
<evidence type="ECO:0000256" key="1">
    <source>
        <dbReference type="ARBA" id="ARBA00003143"/>
    </source>
</evidence>
<dbReference type="Gene3D" id="3.40.33.10">
    <property type="entry name" value="CAP"/>
    <property type="match status" value="1"/>
</dbReference>
<dbReference type="InterPro" id="IPR001283">
    <property type="entry name" value="CRISP-related"/>
</dbReference>
<dbReference type="OrthoDB" id="337038at2759"/>
<evidence type="ECO:0000256" key="7">
    <source>
        <dbReference type="SAM" id="SignalP"/>
    </source>
</evidence>
<name>A0A5N6QMS0_9ROSI</name>